<dbReference type="InterPro" id="IPR029045">
    <property type="entry name" value="ClpP/crotonase-like_dom_sf"/>
</dbReference>
<dbReference type="PANTHER" id="PTHR11941:SF54">
    <property type="entry name" value="ENOYL-COA HYDRATASE, MITOCHONDRIAL"/>
    <property type="match status" value="1"/>
</dbReference>
<evidence type="ECO:0000256" key="3">
    <source>
        <dbReference type="ARBA" id="ARBA00023239"/>
    </source>
</evidence>
<evidence type="ECO:0000313" key="8">
    <source>
        <dbReference type="Proteomes" id="UP000627369"/>
    </source>
</evidence>
<reference evidence="7" key="2">
    <citation type="submission" date="2020-09" db="EMBL/GenBank/DDBJ databases">
        <authorList>
            <person name="Sun Q."/>
            <person name="Zhou Y."/>
        </authorList>
    </citation>
    <scope>NUCLEOTIDE SEQUENCE</scope>
    <source>
        <strain evidence="7">CGMCC 4.7398</strain>
    </source>
</reference>
<sequence>MTGAITFEQDGAVAVITLNRPEKRNALSRDLLLQLVDTLRMLDRDETTRAVVLQGDERAFAAGADLGSLGDSGAIELYTSGFSELWDDVAAIRLPLVASVAGYALGGGLELALICDVVIAADNAQFGFPETSIGIVPGAGGTQRIVRAIGKPMAMDLLLTGRRLTAAEALSSGLVSRVVPLVDLTEESRMIADRIAAAGPLATRMAKHAVLTAFDAPLTVGVAHERALSALIAASADRNEGLRAFRARDVPDFEGR</sequence>
<dbReference type="Gene3D" id="3.90.226.10">
    <property type="entry name" value="2-enoyl-CoA Hydratase, Chain A, domain 1"/>
    <property type="match status" value="1"/>
</dbReference>
<protein>
    <recommendedName>
        <fullName evidence="2">enoyl-CoA hydratase</fullName>
        <ecNumber evidence="2">4.2.1.17</ecNumber>
    </recommendedName>
</protein>
<dbReference type="RefSeq" id="WP_189669540.1">
    <property type="nucleotide sequence ID" value="NZ_BNAS01000003.1"/>
</dbReference>
<dbReference type="Proteomes" id="UP000627369">
    <property type="component" value="Unassembled WGS sequence"/>
</dbReference>
<dbReference type="GO" id="GO:0004300">
    <property type="term" value="F:enoyl-CoA hydratase activity"/>
    <property type="evidence" value="ECO:0007669"/>
    <property type="project" value="UniProtKB-EC"/>
</dbReference>
<dbReference type="CDD" id="cd06558">
    <property type="entry name" value="crotonase-like"/>
    <property type="match status" value="1"/>
</dbReference>
<evidence type="ECO:0000256" key="2">
    <source>
        <dbReference type="ARBA" id="ARBA00012076"/>
    </source>
</evidence>
<dbReference type="AlphaFoldDB" id="A0A919KUU9"/>
<evidence type="ECO:0000256" key="5">
    <source>
        <dbReference type="ARBA" id="ARBA00023717"/>
    </source>
</evidence>
<reference evidence="7" key="1">
    <citation type="journal article" date="2014" name="Int. J. Syst. Evol. Microbiol.">
        <title>Complete genome sequence of Corynebacterium casei LMG S-19264T (=DSM 44701T), isolated from a smear-ripened cheese.</title>
        <authorList>
            <consortium name="US DOE Joint Genome Institute (JGI-PGF)"/>
            <person name="Walter F."/>
            <person name="Albersmeier A."/>
            <person name="Kalinowski J."/>
            <person name="Ruckert C."/>
        </authorList>
    </citation>
    <scope>NUCLEOTIDE SEQUENCE</scope>
    <source>
        <strain evidence="7">CGMCC 4.7398</strain>
    </source>
</reference>
<dbReference type="PROSITE" id="PS00166">
    <property type="entry name" value="ENOYL_COA_HYDRATASE"/>
    <property type="match status" value="1"/>
</dbReference>
<organism evidence="7 8">
    <name type="scientific">Promicromonospora soli</name>
    <dbReference type="NCBI Taxonomy" id="2035533"/>
    <lineage>
        <taxon>Bacteria</taxon>
        <taxon>Bacillati</taxon>
        <taxon>Actinomycetota</taxon>
        <taxon>Actinomycetes</taxon>
        <taxon>Micrococcales</taxon>
        <taxon>Promicromonosporaceae</taxon>
        <taxon>Promicromonospora</taxon>
    </lineage>
</organism>
<dbReference type="EMBL" id="BNAS01000003">
    <property type="protein sequence ID" value="GHH73317.1"/>
    <property type="molecule type" value="Genomic_DNA"/>
</dbReference>
<dbReference type="GO" id="GO:0006635">
    <property type="term" value="P:fatty acid beta-oxidation"/>
    <property type="evidence" value="ECO:0007669"/>
    <property type="project" value="TreeGrafter"/>
</dbReference>
<dbReference type="Pfam" id="PF00378">
    <property type="entry name" value="ECH_1"/>
    <property type="match status" value="1"/>
</dbReference>
<accession>A0A919KUU9</accession>
<dbReference type="InterPro" id="IPR014748">
    <property type="entry name" value="Enoyl-CoA_hydra_C"/>
</dbReference>
<dbReference type="EC" id="4.2.1.17" evidence="2"/>
<evidence type="ECO:0000256" key="6">
    <source>
        <dbReference type="RuleBase" id="RU003707"/>
    </source>
</evidence>
<dbReference type="Gene3D" id="1.10.12.10">
    <property type="entry name" value="Lyase 2-enoyl-coa Hydratase, Chain A, domain 2"/>
    <property type="match status" value="1"/>
</dbReference>
<name>A0A919KUU9_9MICO</name>
<comment type="catalytic activity">
    <reaction evidence="4">
        <text>a (3S)-3-hydroxyacyl-CoA = a (2E)-enoyl-CoA + H2O</text>
        <dbReference type="Rhea" id="RHEA:16105"/>
        <dbReference type="ChEBI" id="CHEBI:15377"/>
        <dbReference type="ChEBI" id="CHEBI:57318"/>
        <dbReference type="ChEBI" id="CHEBI:58856"/>
        <dbReference type="EC" id="4.2.1.17"/>
    </reaction>
</comment>
<evidence type="ECO:0000256" key="1">
    <source>
        <dbReference type="ARBA" id="ARBA00005254"/>
    </source>
</evidence>
<dbReference type="PANTHER" id="PTHR11941">
    <property type="entry name" value="ENOYL-COA HYDRATASE-RELATED"/>
    <property type="match status" value="1"/>
</dbReference>
<keyword evidence="3" id="KW-0456">Lyase</keyword>
<comment type="caution">
    <text evidence="7">The sequence shown here is derived from an EMBL/GenBank/DDBJ whole genome shotgun (WGS) entry which is preliminary data.</text>
</comment>
<comment type="similarity">
    <text evidence="1 6">Belongs to the enoyl-CoA hydratase/isomerase family.</text>
</comment>
<keyword evidence="8" id="KW-1185">Reference proteome</keyword>
<dbReference type="InterPro" id="IPR018376">
    <property type="entry name" value="Enoyl-CoA_hyd/isom_CS"/>
</dbReference>
<comment type="catalytic activity">
    <reaction evidence="5">
        <text>a 4-saturated-(3S)-3-hydroxyacyl-CoA = a (3E)-enoyl-CoA + H2O</text>
        <dbReference type="Rhea" id="RHEA:20724"/>
        <dbReference type="ChEBI" id="CHEBI:15377"/>
        <dbReference type="ChEBI" id="CHEBI:58521"/>
        <dbReference type="ChEBI" id="CHEBI:137480"/>
        <dbReference type="EC" id="4.2.1.17"/>
    </reaction>
</comment>
<dbReference type="FunFam" id="3.90.226.10:FF:000009">
    <property type="entry name" value="Carnitinyl-CoA dehydratase"/>
    <property type="match status" value="1"/>
</dbReference>
<evidence type="ECO:0000313" key="7">
    <source>
        <dbReference type="EMBL" id="GHH73317.1"/>
    </source>
</evidence>
<dbReference type="SUPFAM" id="SSF52096">
    <property type="entry name" value="ClpP/crotonase"/>
    <property type="match status" value="1"/>
</dbReference>
<proteinExistence type="inferred from homology"/>
<dbReference type="InterPro" id="IPR001753">
    <property type="entry name" value="Enoyl-CoA_hydra/iso"/>
</dbReference>
<gene>
    <name evidence="7" type="ORF">GCM10017772_24410</name>
</gene>
<evidence type="ECO:0000256" key="4">
    <source>
        <dbReference type="ARBA" id="ARBA00023709"/>
    </source>
</evidence>